<keyword evidence="3" id="KW-1185">Reference proteome</keyword>
<feature type="chain" id="PRO_5042162226" description="Secreted protein" evidence="1">
    <location>
        <begin position="25"/>
        <end position="76"/>
    </location>
</feature>
<protein>
    <recommendedName>
        <fullName evidence="4">Secreted protein</fullName>
    </recommendedName>
</protein>
<evidence type="ECO:0000313" key="3">
    <source>
        <dbReference type="Proteomes" id="UP001194468"/>
    </source>
</evidence>
<dbReference type="AlphaFoldDB" id="A0AAD4G4M2"/>
<reference evidence="2" key="1">
    <citation type="submission" date="2019-10" db="EMBL/GenBank/DDBJ databases">
        <authorList>
            <consortium name="DOE Joint Genome Institute"/>
            <person name="Kuo A."/>
            <person name="Miyauchi S."/>
            <person name="Kiss E."/>
            <person name="Drula E."/>
            <person name="Kohler A."/>
            <person name="Sanchez-Garcia M."/>
            <person name="Andreopoulos B."/>
            <person name="Barry K.W."/>
            <person name="Bonito G."/>
            <person name="Buee M."/>
            <person name="Carver A."/>
            <person name="Chen C."/>
            <person name="Cichocki N."/>
            <person name="Clum A."/>
            <person name="Culley D."/>
            <person name="Crous P.W."/>
            <person name="Fauchery L."/>
            <person name="Girlanda M."/>
            <person name="Hayes R."/>
            <person name="Keri Z."/>
            <person name="LaButti K."/>
            <person name="Lipzen A."/>
            <person name="Lombard V."/>
            <person name="Magnuson J."/>
            <person name="Maillard F."/>
            <person name="Morin E."/>
            <person name="Murat C."/>
            <person name="Nolan M."/>
            <person name="Ohm R."/>
            <person name="Pangilinan J."/>
            <person name="Pereira M."/>
            <person name="Perotto S."/>
            <person name="Peter M."/>
            <person name="Riley R."/>
            <person name="Sitrit Y."/>
            <person name="Stielow B."/>
            <person name="Szollosi G."/>
            <person name="Zifcakova L."/>
            <person name="Stursova M."/>
            <person name="Spatafora J.W."/>
            <person name="Tedersoo L."/>
            <person name="Vaario L.-M."/>
            <person name="Yamada A."/>
            <person name="Yan M."/>
            <person name="Wang P."/>
            <person name="Xu J."/>
            <person name="Bruns T."/>
            <person name="Baldrian P."/>
            <person name="Vilgalys R."/>
            <person name="Henrissat B."/>
            <person name="Grigoriev I.V."/>
            <person name="Hibbett D."/>
            <person name="Nagy L.G."/>
            <person name="Martin F.M."/>
        </authorList>
    </citation>
    <scope>NUCLEOTIDE SEQUENCE</scope>
    <source>
        <strain evidence="2">BED1</strain>
    </source>
</reference>
<organism evidence="2 3">
    <name type="scientific">Boletus edulis BED1</name>
    <dbReference type="NCBI Taxonomy" id="1328754"/>
    <lineage>
        <taxon>Eukaryota</taxon>
        <taxon>Fungi</taxon>
        <taxon>Dikarya</taxon>
        <taxon>Basidiomycota</taxon>
        <taxon>Agaricomycotina</taxon>
        <taxon>Agaricomycetes</taxon>
        <taxon>Agaricomycetidae</taxon>
        <taxon>Boletales</taxon>
        <taxon>Boletineae</taxon>
        <taxon>Boletaceae</taxon>
        <taxon>Boletoideae</taxon>
        <taxon>Boletus</taxon>
    </lineage>
</organism>
<dbReference type="Proteomes" id="UP001194468">
    <property type="component" value="Unassembled WGS sequence"/>
</dbReference>
<sequence length="76" mass="8913">MWFQSSSRPVLLVLVLVRTGNSTGQFGRLRVRPSIQSSDMWRKLPLMQHMARIPLFREGMAHDPSHLYIAHLRPRF</sequence>
<evidence type="ECO:0008006" key="4">
    <source>
        <dbReference type="Google" id="ProtNLM"/>
    </source>
</evidence>
<evidence type="ECO:0000256" key="1">
    <source>
        <dbReference type="SAM" id="SignalP"/>
    </source>
</evidence>
<accession>A0AAD4G4M2</accession>
<reference evidence="2" key="2">
    <citation type="journal article" date="2020" name="Nat. Commun.">
        <title>Large-scale genome sequencing of mycorrhizal fungi provides insights into the early evolution of symbiotic traits.</title>
        <authorList>
            <person name="Miyauchi S."/>
            <person name="Kiss E."/>
            <person name="Kuo A."/>
            <person name="Drula E."/>
            <person name="Kohler A."/>
            <person name="Sanchez-Garcia M."/>
            <person name="Morin E."/>
            <person name="Andreopoulos B."/>
            <person name="Barry K.W."/>
            <person name="Bonito G."/>
            <person name="Buee M."/>
            <person name="Carver A."/>
            <person name="Chen C."/>
            <person name="Cichocki N."/>
            <person name="Clum A."/>
            <person name="Culley D."/>
            <person name="Crous P.W."/>
            <person name="Fauchery L."/>
            <person name="Girlanda M."/>
            <person name="Hayes R.D."/>
            <person name="Keri Z."/>
            <person name="LaButti K."/>
            <person name="Lipzen A."/>
            <person name="Lombard V."/>
            <person name="Magnuson J."/>
            <person name="Maillard F."/>
            <person name="Murat C."/>
            <person name="Nolan M."/>
            <person name="Ohm R.A."/>
            <person name="Pangilinan J."/>
            <person name="Pereira M.F."/>
            <person name="Perotto S."/>
            <person name="Peter M."/>
            <person name="Pfister S."/>
            <person name="Riley R."/>
            <person name="Sitrit Y."/>
            <person name="Stielow J.B."/>
            <person name="Szollosi G."/>
            <person name="Zifcakova L."/>
            <person name="Stursova M."/>
            <person name="Spatafora J.W."/>
            <person name="Tedersoo L."/>
            <person name="Vaario L.M."/>
            <person name="Yamada A."/>
            <person name="Yan M."/>
            <person name="Wang P."/>
            <person name="Xu J."/>
            <person name="Bruns T."/>
            <person name="Baldrian P."/>
            <person name="Vilgalys R."/>
            <person name="Dunand C."/>
            <person name="Henrissat B."/>
            <person name="Grigoriev I.V."/>
            <person name="Hibbett D."/>
            <person name="Nagy L.G."/>
            <person name="Martin F.M."/>
        </authorList>
    </citation>
    <scope>NUCLEOTIDE SEQUENCE</scope>
    <source>
        <strain evidence="2">BED1</strain>
    </source>
</reference>
<gene>
    <name evidence="2" type="ORF">L210DRAFT_3589366</name>
</gene>
<evidence type="ECO:0000313" key="2">
    <source>
        <dbReference type="EMBL" id="KAF8414921.1"/>
    </source>
</evidence>
<keyword evidence="1" id="KW-0732">Signal</keyword>
<feature type="signal peptide" evidence="1">
    <location>
        <begin position="1"/>
        <end position="24"/>
    </location>
</feature>
<comment type="caution">
    <text evidence="2">The sequence shown here is derived from an EMBL/GenBank/DDBJ whole genome shotgun (WGS) entry which is preliminary data.</text>
</comment>
<dbReference type="EMBL" id="WHUW01000404">
    <property type="protein sequence ID" value="KAF8414921.1"/>
    <property type="molecule type" value="Genomic_DNA"/>
</dbReference>
<proteinExistence type="predicted"/>
<name>A0AAD4G4M2_BOLED</name>